<keyword evidence="2" id="KW-0012">Acyltransferase</keyword>
<proteinExistence type="predicted"/>
<sequence length="194" mass="21232">MRGVLSVGGSVPPSLAWRIICVTQINIPARAIPVNPDKTLRYGPGMKITDLDPGDPRLENDLLPVLRELRPHLTPELFREVYEAGHPQGLRFSAAYGDDGRCVGAAGWRIINNTSSLRKLYVDDLVTAAAVRSTGVGHALIAHLEGHARAAGCHELNLDSGTHRTGAHRFYLRERFDIVAFHFTRPLTAPEDAS</sequence>
<dbReference type="KEGG" id="sve:SVEN_3155"/>
<dbReference type="GO" id="GO:0016747">
    <property type="term" value="F:acyltransferase activity, transferring groups other than amino-acyl groups"/>
    <property type="evidence" value="ECO:0007669"/>
    <property type="project" value="InterPro"/>
</dbReference>
<feature type="domain" description="N-acetyltransferase" evidence="3">
    <location>
        <begin position="46"/>
        <end position="194"/>
    </location>
</feature>
<dbReference type="AlphaFoldDB" id="F2R8Y1"/>
<evidence type="ECO:0000256" key="2">
    <source>
        <dbReference type="ARBA" id="ARBA00023315"/>
    </source>
</evidence>
<accession>F2R8Y1</accession>
<evidence type="ECO:0000313" key="5">
    <source>
        <dbReference type="Proteomes" id="UP000006854"/>
    </source>
</evidence>
<keyword evidence="5" id="KW-1185">Reference proteome</keyword>
<dbReference type="PANTHER" id="PTHR43877">
    <property type="entry name" value="AMINOALKYLPHOSPHONATE N-ACETYLTRANSFERASE-RELATED-RELATED"/>
    <property type="match status" value="1"/>
</dbReference>
<evidence type="ECO:0000313" key="4">
    <source>
        <dbReference type="EMBL" id="CCA56441.1"/>
    </source>
</evidence>
<dbReference type="Gene3D" id="3.40.630.30">
    <property type="match status" value="1"/>
</dbReference>
<evidence type="ECO:0000259" key="3">
    <source>
        <dbReference type="PROSITE" id="PS51186"/>
    </source>
</evidence>
<organism evidence="4 5">
    <name type="scientific">Streptomyces venezuelae (strain ATCC 10712 / CBS 650.69 / DSM 40230 / JCM 4526 / NBRC 13096 / PD 04745)</name>
    <dbReference type="NCBI Taxonomy" id="953739"/>
    <lineage>
        <taxon>Bacteria</taxon>
        <taxon>Bacillati</taxon>
        <taxon>Actinomycetota</taxon>
        <taxon>Actinomycetes</taxon>
        <taxon>Kitasatosporales</taxon>
        <taxon>Streptomycetaceae</taxon>
        <taxon>Streptomyces</taxon>
    </lineage>
</organism>
<evidence type="ECO:0000256" key="1">
    <source>
        <dbReference type="ARBA" id="ARBA00022679"/>
    </source>
</evidence>
<dbReference type="eggNOG" id="COG0456">
    <property type="taxonomic scope" value="Bacteria"/>
</dbReference>
<dbReference type="SUPFAM" id="SSF55729">
    <property type="entry name" value="Acyl-CoA N-acyltransferases (Nat)"/>
    <property type="match status" value="1"/>
</dbReference>
<dbReference type="PANTHER" id="PTHR43877:SF2">
    <property type="entry name" value="AMINOALKYLPHOSPHONATE N-ACETYLTRANSFERASE-RELATED"/>
    <property type="match status" value="1"/>
</dbReference>
<dbReference type="PATRIC" id="fig|953739.5.peg.5347"/>
<gene>
    <name evidence="4" type="ordered locus">SVEN_3155</name>
</gene>
<reference evidence="4" key="1">
    <citation type="journal article" date="2011" name="BMC Genomics">
        <title>Genome-wide analysis of the role of GlnR in Streptomyces venezuelae provides new insights into global nitrogen regulation in actinomycetes.</title>
        <authorList>
            <person name="Pullan S.T."/>
            <person name="Bibb M.J."/>
            <person name="Merrick M."/>
        </authorList>
    </citation>
    <scope>NUCLEOTIDE SEQUENCE [LARGE SCALE GENOMIC DNA]</scope>
</reference>
<keyword evidence="1 4" id="KW-0808">Transferase</keyword>
<dbReference type="Pfam" id="PF00583">
    <property type="entry name" value="Acetyltransf_1"/>
    <property type="match status" value="1"/>
</dbReference>
<dbReference type="HOGENOM" id="CLU_013985_34_2_11"/>
<dbReference type="EMBL" id="FR845719">
    <property type="protein sequence ID" value="CCA56441.1"/>
    <property type="molecule type" value="Genomic_DNA"/>
</dbReference>
<dbReference type="Proteomes" id="UP000006854">
    <property type="component" value="Chromosome"/>
</dbReference>
<protein>
    <submittedName>
        <fullName evidence="4">Histone acetyltransferase HPA2 and related acetyltransferases</fullName>
    </submittedName>
</protein>
<dbReference type="InterPro" id="IPR016181">
    <property type="entry name" value="Acyl_CoA_acyltransferase"/>
</dbReference>
<dbReference type="InterPro" id="IPR000182">
    <property type="entry name" value="GNAT_dom"/>
</dbReference>
<name>F2R8Y1_STRVP</name>
<dbReference type="PROSITE" id="PS51186">
    <property type="entry name" value="GNAT"/>
    <property type="match status" value="1"/>
</dbReference>
<dbReference type="STRING" id="953739.SVEN_3155"/>
<dbReference type="CDD" id="cd04301">
    <property type="entry name" value="NAT_SF"/>
    <property type="match status" value="1"/>
</dbReference>
<dbReference type="InterPro" id="IPR050832">
    <property type="entry name" value="Bact_Acetyltransf"/>
</dbReference>
<reference evidence="4" key="2">
    <citation type="submission" date="2011-03" db="EMBL/GenBank/DDBJ databases">
        <authorList>
            <person name="Bibb M."/>
        </authorList>
    </citation>
    <scope>NUCLEOTIDE SEQUENCE</scope>
    <source>
        <strain evidence="4">ATCC 10712</strain>
    </source>
</reference>